<evidence type="ECO:0000313" key="2">
    <source>
        <dbReference type="Proteomes" id="UP000714275"/>
    </source>
</evidence>
<organism evidence="1 2">
    <name type="scientific">Suillus placidus</name>
    <dbReference type="NCBI Taxonomy" id="48579"/>
    <lineage>
        <taxon>Eukaryota</taxon>
        <taxon>Fungi</taxon>
        <taxon>Dikarya</taxon>
        <taxon>Basidiomycota</taxon>
        <taxon>Agaricomycotina</taxon>
        <taxon>Agaricomycetes</taxon>
        <taxon>Agaricomycetidae</taxon>
        <taxon>Boletales</taxon>
        <taxon>Suillineae</taxon>
        <taxon>Suillaceae</taxon>
        <taxon>Suillus</taxon>
    </lineage>
</organism>
<dbReference type="EMBL" id="JABBWD010000020">
    <property type="protein sequence ID" value="KAG1777599.1"/>
    <property type="molecule type" value="Genomic_DNA"/>
</dbReference>
<sequence>MQFFAPKLNDKLLKKRRKIYRTWLYNHTKVKQRRDKIKYRKKWTARMVVSHDKRDQVLQRIEDETRLKPGDPQMFKYYQGTVKKIVDPMPANKMEIAKETAEKWSNNFLPPEIQASVATKKGLKYIEHFTEEMWRQCGMRVFMVTVKGNQPD</sequence>
<accession>A0A9P7D305</accession>
<keyword evidence="2" id="KW-1185">Reference proteome</keyword>
<comment type="caution">
    <text evidence="1">The sequence shown here is derived from an EMBL/GenBank/DDBJ whole genome shotgun (WGS) entry which is preliminary data.</text>
</comment>
<dbReference type="AlphaFoldDB" id="A0A9P7D305"/>
<proteinExistence type="predicted"/>
<dbReference type="OrthoDB" id="3155179at2759"/>
<gene>
    <name evidence="1" type="ORF">EV702DRAFT_1225178</name>
</gene>
<reference evidence="1" key="1">
    <citation type="journal article" date="2020" name="New Phytol.">
        <title>Comparative genomics reveals dynamic genome evolution in host specialist ectomycorrhizal fungi.</title>
        <authorList>
            <person name="Lofgren L.A."/>
            <person name="Nguyen N.H."/>
            <person name="Vilgalys R."/>
            <person name="Ruytinx J."/>
            <person name="Liao H.L."/>
            <person name="Branco S."/>
            <person name="Kuo A."/>
            <person name="LaButti K."/>
            <person name="Lipzen A."/>
            <person name="Andreopoulos W."/>
            <person name="Pangilinan J."/>
            <person name="Riley R."/>
            <person name="Hundley H."/>
            <person name="Na H."/>
            <person name="Barry K."/>
            <person name="Grigoriev I.V."/>
            <person name="Stajich J.E."/>
            <person name="Kennedy P.G."/>
        </authorList>
    </citation>
    <scope>NUCLEOTIDE SEQUENCE</scope>
    <source>
        <strain evidence="1">DOB743</strain>
    </source>
</reference>
<protein>
    <submittedName>
        <fullName evidence="1">Uncharacterized protein</fullName>
    </submittedName>
</protein>
<evidence type="ECO:0000313" key="1">
    <source>
        <dbReference type="EMBL" id="KAG1777599.1"/>
    </source>
</evidence>
<dbReference type="Proteomes" id="UP000714275">
    <property type="component" value="Unassembled WGS sequence"/>
</dbReference>
<name>A0A9P7D305_9AGAM</name>